<evidence type="ECO:0000313" key="2">
    <source>
        <dbReference type="Proteomes" id="UP001148614"/>
    </source>
</evidence>
<dbReference type="AlphaFoldDB" id="A0A9W8NBN1"/>
<protein>
    <submittedName>
        <fullName evidence="1">Uncharacterized protein</fullName>
    </submittedName>
</protein>
<name>A0A9W8NBN1_9PEZI</name>
<comment type="caution">
    <text evidence="1">The sequence shown here is derived from an EMBL/GenBank/DDBJ whole genome shotgun (WGS) entry which is preliminary data.</text>
</comment>
<accession>A0A9W8NBN1</accession>
<keyword evidence="2" id="KW-1185">Reference proteome</keyword>
<proteinExistence type="predicted"/>
<sequence>MRICMGRGAILPFCAGEEAIGSAARVAHGDKRKQGFCSSECSVESGQGHTKATGAGSLRQVVAGRQSSPCLNAAPPFHSLELPSRLGSARLETDAEHTLQLRLCPSVTSAPILSVTHPADRTTLPSAEMQIAPRRRTFPPVVRVWTE</sequence>
<organism evidence="1 2">
    <name type="scientific">Xylaria arbuscula</name>
    <dbReference type="NCBI Taxonomy" id="114810"/>
    <lineage>
        <taxon>Eukaryota</taxon>
        <taxon>Fungi</taxon>
        <taxon>Dikarya</taxon>
        <taxon>Ascomycota</taxon>
        <taxon>Pezizomycotina</taxon>
        <taxon>Sordariomycetes</taxon>
        <taxon>Xylariomycetidae</taxon>
        <taxon>Xylariales</taxon>
        <taxon>Xylariaceae</taxon>
        <taxon>Xylaria</taxon>
    </lineage>
</organism>
<reference evidence="1" key="1">
    <citation type="submission" date="2022-07" db="EMBL/GenBank/DDBJ databases">
        <title>Genome Sequence of Xylaria arbuscula.</title>
        <authorList>
            <person name="Buettner E."/>
        </authorList>
    </citation>
    <scope>NUCLEOTIDE SEQUENCE</scope>
    <source>
        <strain evidence="1">VT107</strain>
    </source>
</reference>
<gene>
    <name evidence="1" type="ORF">NPX13_g6813</name>
</gene>
<dbReference type="Proteomes" id="UP001148614">
    <property type="component" value="Unassembled WGS sequence"/>
</dbReference>
<dbReference type="EMBL" id="JANPWZ010001254">
    <property type="protein sequence ID" value="KAJ3567309.1"/>
    <property type="molecule type" value="Genomic_DNA"/>
</dbReference>
<evidence type="ECO:0000313" key="1">
    <source>
        <dbReference type="EMBL" id="KAJ3567309.1"/>
    </source>
</evidence>